<reference evidence="2 3" key="1">
    <citation type="journal article" date="2003" name="PLoS Biol.">
        <title>The genome sequence of Caenorhabditis briggsae: a platform for comparative genomics.</title>
        <authorList>
            <person name="Stein L.D."/>
            <person name="Bao Z."/>
            <person name="Blasiar D."/>
            <person name="Blumenthal T."/>
            <person name="Brent M.R."/>
            <person name="Chen N."/>
            <person name="Chinwalla A."/>
            <person name="Clarke L."/>
            <person name="Clee C."/>
            <person name="Coghlan A."/>
            <person name="Coulson A."/>
            <person name="D'Eustachio P."/>
            <person name="Fitch D.H."/>
            <person name="Fulton L.A."/>
            <person name="Fulton R.E."/>
            <person name="Griffiths-Jones S."/>
            <person name="Harris T.W."/>
            <person name="Hillier L.W."/>
            <person name="Kamath R."/>
            <person name="Kuwabara P.E."/>
            <person name="Mardis E.R."/>
            <person name="Marra M.A."/>
            <person name="Miner T.L."/>
            <person name="Minx P."/>
            <person name="Mullikin J.C."/>
            <person name="Plumb R.W."/>
            <person name="Rogers J."/>
            <person name="Schein J.E."/>
            <person name="Sohrmann M."/>
            <person name="Spieth J."/>
            <person name="Stajich J.E."/>
            <person name="Wei C."/>
            <person name="Willey D."/>
            <person name="Wilson R.K."/>
            <person name="Durbin R."/>
            <person name="Waterston R.H."/>
        </authorList>
    </citation>
    <scope>NUCLEOTIDE SEQUENCE [LARGE SCALE GENOMIC DNA]</scope>
    <source>
        <strain evidence="2 3">AF16</strain>
    </source>
</reference>
<dbReference type="Pfam" id="PF10318">
    <property type="entry name" value="7TM_GPCR_Srh"/>
    <property type="match status" value="1"/>
</dbReference>
<evidence type="ECO:0000313" key="2">
    <source>
        <dbReference type="EMBL" id="CAP31847.2"/>
    </source>
</evidence>
<protein>
    <submittedName>
        <fullName evidence="2">Protein CBR-SRH-39</fullName>
    </submittedName>
</protein>
<evidence type="ECO:0000256" key="1">
    <source>
        <dbReference type="SAM" id="Phobius"/>
    </source>
</evidence>
<dbReference type="PANTHER" id="PTHR22941:SF6">
    <property type="entry name" value="SERPENTINE RECEPTOR, CLASS H"/>
    <property type="match status" value="1"/>
</dbReference>
<dbReference type="AlphaFoldDB" id="A8XGS3"/>
<keyword evidence="3" id="KW-1185">Reference proteome</keyword>
<feature type="transmembrane region" description="Helical" evidence="1">
    <location>
        <begin position="205"/>
        <end position="228"/>
    </location>
</feature>
<proteinExistence type="predicted"/>
<feature type="transmembrane region" description="Helical" evidence="1">
    <location>
        <begin position="97"/>
        <end position="115"/>
    </location>
</feature>
<dbReference type="eggNOG" id="ENOG502TGJA">
    <property type="taxonomic scope" value="Eukaryota"/>
</dbReference>
<feature type="transmembrane region" description="Helical" evidence="1">
    <location>
        <begin position="248"/>
        <end position="274"/>
    </location>
</feature>
<name>A8XGS3_CAEBR</name>
<dbReference type="PANTHER" id="PTHR22941">
    <property type="entry name" value="SERPENTINE RECEPTOR"/>
    <property type="match status" value="1"/>
</dbReference>
<dbReference type="HOGENOM" id="CLU_042960_0_1_1"/>
<gene>
    <name evidence="4" type="primary">srh-39</name>
    <name evidence="2" type="synonym">Cbr-srh-39</name>
    <name evidence="4" type="ORF">CBG12964</name>
    <name evidence="2" type="ORF">CBG_12964</name>
</gene>
<dbReference type="InterPro" id="IPR019422">
    <property type="entry name" value="7TM_GPCR_serpentine_rcpt_Srh"/>
</dbReference>
<dbReference type="EMBL" id="HE600938">
    <property type="protein sequence ID" value="CAP31847.2"/>
    <property type="molecule type" value="Genomic_DNA"/>
</dbReference>
<dbReference type="FunCoup" id="A8XGS3">
    <property type="interactions" value="2"/>
</dbReference>
<reference evidence="2 3" key="2">
    <citation type="journal article" date="2011" name="PLoS Genet.">
        <title>Caenorhabditis briggsae recombinant inbred line genotypes reveal inter-strain incompatibility and the evolution of recombination.</title>
        <authorList>
            <person name="Ross J.A."/>
            <person name="Koboldt D.C."/>
            <person name="Staisch J.E."/>
            <person name="Chamberlin H.M."/>
            <person name="Gupta B.P."/>
            <person name="Miller R.D."/>
            <person name="Baird S.E."/>
            <person name="Haag E.S."/>
        </authorList>
    </citation>
    <scope>NUCLEOTIDE SEQUENCE [LARGE SCALE GENOMIC DNA]</scope>
    <source>
        <strain evidence="2 3">AF16</strain>
    </source>
</reference>
<dbReference type="InParanoid" id="A8XGS3"/>
<dbReference type="Proteomes" id="UP000008549">
    <property type="component" value="Unassembled WGS sequence"/>
</dbReference>
<accession>A8XGS3</accession>
<keyword evidence="1" id="KW-0472">Membrane</keyword>
<organism evidence="2 3">
    <name type="scientific">Caenorhabditis briggsae</name>
    <dbReference type="NCBI Taxonomy" id="6238"/>
    <lineage>
        <taxon>Eukaryota</taxon>
        <taxon>Metazoa</taxon>
        <taxon>Ecdysozoa</taxon>
        <taxon>Nematoda</taxon>
        <taxon>Chromadorea</taxon>
        <taxon>Rhabditida</taxon>
        <taxon>Rhabditina</taxon>
        <taxon>Rhabditomorpha</taxon>
        <taxon>Rhabditoidea</taxon>
        <taxon>Rhabditidae</taxon>
        <taxon>Peloderinae</taxon>
        <taxon>Caenorhabditis</taxon>
    </lineage>
</organism>
<evidence type="ECO:0000313" key="3">
    <source>
        <dbReference type="Proteomes" id="UP000008549"/>
    </source>
</evidence>
<feature type="transmembrane region" description="Helical" evidence="1">
    <location>
        <begin position="65"/>
        <end position="91"/>
    </location>
</feature>
<evidence type="ECO:0000313" key="4">
    <source>
        <dbReference type="WormBase" id="CBG12964"/>
    </source>
</evidence>
<dbReference type="OMA" id="ITSYSMY"/>
<feature type="transmembrane region" description="Helical" evidence="1">
    <location>
        <begin position="15"/>
        <end position="40"/>
    </location>
</feature>
<dbReference type="WormBase" id="CBG12964">
    <property type="protein sequence ID" value="CBP03042"/>
    <property type="gene ID" value="WBGene00033817"/>
    <property type="gene designation" value="Cbr-srh-39"/>
</dbReference>
<keyword evidence="1" id="KW-1133">Transmembrane helix</keyword>
<keyword evidence="1" id="KW-0812">Transmembrane</keyword>
<dbReference type="InterPro" id="IPR053220">
    <property type="entry name" value="Nematode_rcpt-like_serp_H"/>
</dbReference>
<sequence length="339" mass="39144">MSCSQEISFLENPTVFRNLCFGLTALEVIITSYSMYLLLFHAPQQMKEMKWYLLNLSLWTRSMDLMYSLLVVPYFFIPTLVVLPVGVFSLIGVRTEIQLVMLVLIISGYGSFRCGTFGHGLRCFSSTAPVFSVSEHYIIHATNRFNAISPPHFRFKIHRRRAYHSIISENCKAILFRVLLCPIPQFFTTAFSFKPVLVPLLISTVLLFSLLILIQVITFAFLSFYFLFSLEKSKMSQATRNLQKKFFLTAWLQILTHLAVIVIPMGYTFFSFLLRYRNQILVNLSTIIITLHGIITSISSIAINRPFRNHVKSWLCPKRLRNRRSSTNLNVLTVSSSWF</sequence>
<feature type="transmembrane region" description="Helical" evidence="1">
    <location>
        <begin position="280"/>
        <end position="303"/>
    </location>
</feature>